<organism evidence="2 3">
    <name type="scientific">Thalassolituus maritimus</name>
    <dbReference type="NCBI Taxonomy" id="484498"/>
    <lineage>
        <taxon>Bacteria</taxon>
        <taxon>Pseudomonadati</taxon>
        <taxon>Pseudomonadota</taxon>
        <taxon>Gammaproteobacteria</taxon>
        <taxon>Oceanospirillales</taxon>
        <taxon>Oceanospirillaceae</taxon>
        <taxon>Thalassolituus</taxon>
    </lineage>
</organism>
<dbReference type="InterPro" id="IPR010239">
    <property type="entry name" value="CHP02001"/>
</dbReference>
<keyword evidence="3" id="KW-1185">Reference proteome</keyword>
<dbReference type="Proteomes" id="UP000185639">
    <property type="component" value="Unassembled WGS sequence"/>
</dbReference>
<evidence type="ECO:0000313" key="2">
    <source>
        <dbReference type="EMBL" id="SIS68795.1"/>
    </source>
</evidence>
<sequence>MPRLQHLLVSLTSAALLTCHHAALADVTADLGVTSEFVRDGISQTSGKAAWQAGMTATHNSGFYAGAWGSNVDHGSADSLHSEWDVYGGANLPLWRAWSVDASLTRFTFHGDAEEKGDAYNETALRLLWDNNLTLGYRAADGYYGSEYNLHTLETAYTFQTGSFSIELYGANHRLDGTDETTNFGSSTADDYWHFRVGAARTWNHWDYRLTLERTNLGGDFDAGTLIQFSVHRFFRIW</sequence>
<dbReference type="NCBIfam" id="TIGR02001">
    <property type="entry name" value="gcw_chp"/>
    <property type="match status" value="1"/>
</dbReference>
<feature type="signal peptide" evidence="1">
    <location>
        <begin position="1"/>
        <end position="25"/>
    </location>
</feature>
<evidence type="ECO:0000256" key="1">
    <source>
        <dbReference type="SAM" id="SignalP"/>
    </source>
</evidence>
<feature type="chain" id="PRO_5009943251" description="YaiO family outer membrane beta-barrel protein" evidence="1">
    <location>
        <begin position="26"/>
        <end position="238"/>
    </location>
</feature>
<dbReference type="EMBL" id="FTOH01000003">
    <property type="protein sequence ID" value="SIS68795.1"/>
    <property type="molecule type" value="Genomic_DNA"/>
</dbReference>
<gene>
    <name evidence="2" type="ORF">SAMN05421686_103286</name>
</gene>
<protein>
    <recommendedName>
        <fullName evidence="4">YaiO family outer membrane beta-barrel protein</fullName>
    </recommendedName>
</protein>
<dbReference type="OrthoDB" id="9793561at2"/>
<dbReference type="AlphaFoldDB" id="A0A1N7L4J8"/>
<evidence type="ECO:0008006" key="4">
    <source>
        <dbReference type="Google" id="ProtNLM"/>
    </source>
</evidence>
<keyword evidence="1" id="KW-0732">Signal</keyword>
<dbReference type="RefSeq" id="WP_076514793.1">
    <property type="nucleotide sequence ID" value="NZ_FTOH01000003.1"/>
</dbReference>
<reference evidence="3" key="1">
    <citation type="submission" date="2017-01" db="EMBL/GenBank/DDBJ databases">
        <authorList>
            <person name="Varghese N."/>
            <person name="Submissions S."/>
        </authorList>
    </citation>
    <scope>NUCLEOTIDE SEQUENCE [LARGE SCALE GENOMIC DNA]</scope>
    <source>
        <strain evidence="3">DSM 24913</strain>
    </source>
</reference>
<accession>A0A1N7L4J8</accession>
<evidence type="ECO:0000313" key="3">
    <source>
        <dbReference type="Proteomes" id="UP000185639"/>
    </source>
</evidence>
<name>A0A1N7L4J8_9GAMM</name>
<dbReference type="Pfam" id="PF09694">
    <property type="entry name" value="Gcw_chp"/>
    <property type="match status" value="1"/>
</dbReference>
<proteinExistence type="predicted"/>
<dbReference type="STRING" id="484498.SAMN05421686_103286"/>